<name>A0A420I1Q7_9PEZI</name>
<gene>
    <name evidence="5" type="ORF">GcC1_138011</name>
</gene>
<protein>
    <submittedName>
        <fullName evidence="5">Polyphosphatidylinositol phosphatase INP53</fullName>
    </submittedName>
</protein>
<dbReference type="PANTHER" id="PTHR11200:SF286">
    <property type="entry name" value="5-PHOSPHATASE, PUTATIVE (AFU_ORTHOLOGUE AFUA_5G07600)-RELATED"/>
    <property type="match status" value="1"/>
</dbReference>
<keyword evidence="2" id="KW-0812">Transmembrane</keyword>
<dbReference type="Proteomes" id="UP000285405">
    <property type="component" value="Unassembled WGS sequence"/>
</dbReference>
<dbReference type="SUPFAM" id="SSF56219">
    <property type="entry name" value="DNase I-like"/>
    <property type="match status" value="1"/>
</dbReference>
<dbReference type="InterPro" id="IPR046985">
    <property type="entry name" value="IP5"/>
</dbReference>
<dbReference type="Gene3D" id="3.60.10.10">
    <property type="entry name" value="Endonuclease/exonuclease/phosphatase"/>
    <property type="match status" value="1"/>
</dbReference>
<evidence type="ECO:0000313" key="6">
    <source>
        <dbReference type="Proteomes" id="UP000285405"/>
    </source>
</evidence>
<evidence type="ECO:0000313" key="5">
    <source>
        <dbReference type="EMBL" id="RKF63614.1"/>
    </source>
</evidence>
<dbReference type="GO" id="GO:0046856">
    <property type="term" value="P:phosphatidylinositol dephosphorylation"/>
    <property type="evidence" value="ECO:0007669"/>
    <property type="project" value="InterPro"/>
</dbReference>
<feature type="region of interest" description="Disordered" evidence="1">
    <location>
        <begin position="355"/>
        <end position="375"/>
    </location>
</feature>
<keyword evidence="2" id="KW-0472">Membrane</keyword>
<feature type="domain" description="Inositol polyphosphate-related phosphatase" evidence="4">
    <location>
        <begin position="3"/>
        <end position="355"/>
    </location>
</feature>
<dbReference type="AlphaFoldDB" id="A0A420I1Q7"/>
<feature type="chain" id="PRO_5019489264" evidence="3">
    <location>
        <begin position="18"/>
        <end position="426"/>
    </location>
</feature>
<dbReference type="GO" id="GO:0004439">
    <property type="term" value="F:phosphatidylinositol-4,5-bisphosphate 5-phosphatase activity"/>
    <property type="evidence" value="ECO:0007669"/>
    <property type="project" value="TreeGrafter"/>
</dbReference>
<accession>A0A420I1Q7</accession>
<reference evidence="5 6" key="1">
    <citation type="journal article" date="2018" name="BMC Genomics">
        <title>Comparative genome analyses reveal sequence features reflecting distinct modes of host-adaptation between dicot and monocot powdery mildew.</title>
        <authorList>
            <person name="Wu Y."/>
            <person name="Ma X."/>
            <person name="Pan Z."/>
            <person name="Kale S.D."/>
            <person name="Song Y."/>
            <person name="King H."/>
            <person name="Zhang Q."/>
            <person name="Presley C."/>
            <person name="Deng X."/>
            <person name="Wei C.I."/>
            <person name="Xiao S."/>
        </authorList>
    </citation>
    <scope>NUCLEOTIDE SEQUENCE [LARGE SCALE GENOMIC DNA]</scope>
    <source>
        <strain evidence="5">UCSC1</strain>
    </source>
</reference>
<organism evidence="5 6">
    <name type="scientific">Golovinomyces cichoracearum</name>
    <dbReference type="NCBI Taxonomy" id="62708"/>
    <lineage>
        <taxon>Eukaryota</taxon>
        <taxon>Fungi</taxon>
        <taxon>Dikarya</taxon>
        <taxon>Ascomycota</taxon>
        <taxon>Pezizomycotina</taxon>
        <taxon>Leotiomycetes</taxon>
        <taxon>Erysiphales</taxon>
        <taxon>Erysiphaceae</taxon>
        <taxon>Golovinomyces</taxon>
    </lineage>
</organism>
<evidence type="ECO:0000256" key="3">
    <source>
        <dbReference type="SAM" id="SignalP"/>
    </source>
</evidence>
<evidence type="ECO:0000256" key="1">
    <source>
        <dbReference type="SAM" id="MobiDB-lite"/>
    </source>
</evidence>
<feature type="signal peptide" evidence="3">
    <location>
        <begin position="1"/>
        <end position="17"/>
    </location>
</feature>
<dbReference type="Pfam" id="PF22669">
    <property type="entry name" value="Exo_endo_phos2"/>
    <property type="match status" value="1"/>
</dbReference>
<dbReference type="InterPro" id="IPR036691">
    <property type="entry name" value="Endo/exonu/phosph_ase_sf"/>
</dbReference>
<dbReference type="SMART" id="SM00128">
    <property type="entry name" value="IPPc"/>
    <property type="match status" value="1"/>
</dbReference>
<evidence type="ECO:0000256" key="2">
    <source>
        <dbReference type="SAM" id="Phobius"/>
    </source>
</evidence>
<feature type="compositionally biased region" description="Basic and acidic residues" evidence="1">
    <location>
        <begin position="365"/>
        <end position="375"/>
    </location>
</feature>
<keyword evidence="2" id="KW-1133">Transmembrane helix</keyword>
<dbReference type="PANTHER" id="PTHR11200">
    <property type="entry name" value="INOSITOL 5-PHOSPHATASE"/>
    <property type="match status" value="1"/>
</dbReference>
<dbReference type="OrthoDB" id="62798at2759"/>
<dbReference type="EMBL" id="MCBR01013808">
    <property type="protein sequence ID" value="RKF63614.1"/>
    <property type="molecule type" value="Genomic_DNA"/>
</dbReference>
<evidence type="ECO:0000259" key="4">
    <source>
        <dbReference type="SMART" id="SM00128"/>
    </source>
</evidence>
<comment type="caution">
    <text evidence="5">The sequence shown here is derived from an EMBL/GenBank/DDBJ whole genome shotgun (WGS) entry which is preliminary data.</text>
</comment>
<proteinExistence type="predicted"/>
<sequence length="426" mass="47811">MFSSINLFILTFNCAKALIDIQAFSSLLSTSLKGSALPDLLVFSLQEISPLPHAFIGGAFLTPYITRFHDAIKNYTNFIDFENSGQLYVPVVTHNVGTTCLIIYAKKISVIENIEKAGVGVGLWGMGSKGAAAVRLNFNEVEFTFVAAHFAAMERELHKRNKDWENIVRGLVFYSTRPNGIGDEALLTSSEYQNSSIYKTTSHLFLAGDLNYRTSLKPPAAHDHRIFPQPNMSINDTHHFLNLFMSDQLNQARLAGQTCHGLSEAKITFPPTYKYSILKRNTDSHDIQEKKWNWAPHRWPSWCDRILFLDLPIWQTSRYPGIQIKTLNYSSLPLLPNSDHQPVALSLEMPLLQIPDPSDEEDSDDPRVRPPFDVDTSSKNRRDLIRKLEIFVGSGLWLTTTSEGGCLLAVLIGMVAIGLLVKSKVQ</sequence>
<dbReference type="InterPro" id="IPR000300">
    <property type="entry name" value="IPPc"/>
</dbReference>
<keyword evidence="3" id="KW-0732">Signal</keyword>
<feature type="transmembrane region" description="Helical" evidence="2">
    <location>
        <begin position="396"/>
        <end position="421"/>
    </location>
</feature>